<organism evidence="1 2">
    <name type="scientific">Entomophthora muscae</name>
    <dbReference type="NCBI Taxonomy" id="34485"/>
    <lineage>
        <taxon>Eukaryota</taxon>
        <taxon>Fungi</taxon>
        <taxon>Fungi incertae sedis</taxon>
        <taxon>Zoopagomycota</taxon>
        <taxon>Entomophthoromycotina</taxon>
        <taxon>Entomophthoromycetes</taxon>
        <taxon>Entomophthorales</taxon>
        <taxon>Entomophthoraceae</taxon>
        <taxon>Entomophthora</taxon>
    </lineage>
</organism>
<proteinExistence type="predicted"/>
<protein>
    <submittedName>
        <fullName evidence="1">Uncharacterized protein</fullName>
    </submittedName>
</protein>
<dbReference type="EMBL" id="QTSX02002895">
    <property type="protein sequence ID" value="KAJ9073618.1"/>
    <property type="molecule type" value="Genomic_DNA"/>
</dbReference>
<sequence length="242" mass="27070">MAVLLFIVSQAIICIGFLMLPLFFSKSSANPPAPAQAVFSTKFQLTKGSDVFRFGEPLVLAKDMVWIANSSFFTETHALSYAPAPTCYRQAHQGIPARICEVEASRHFISPPAILLPRPRGCRLRPCEGRMLLPRPQYPSIPFRDATFAPIFRMHTLHKSFVSRATASKVILNMHATRLYWKPIHLVVVGHREINYLNGANQTILPFHLTFSLTLDSGLQDGAVLLENQPPLPGQTYASKWQ</sequence>
<comment type="caution">
    <text evidence="1">The sequence shown here is derived from an EMBL/GenBank/DDBJ whole genome shotgun (WGS) entry which is preliminary data.</text>
</comment>
<evidence type="ECO:0000313" key="1">
    <source>
        <dbReference type="EMBL" id="KAJ9073618.1"/>
    </source>
</evidence>
<dbReference type="Proteomes" id="UP001165960">
    <property type="component" value="Unassembled WGS sequence"/>
</dbReference>
<gene>
    <name evidence="1" type="ORF">DSO57_1014395</name>
</gene>
<keyword evidence="2" id="KW-1185">Reference proteome</keyword>
<reference evidence="1" key="1">
    <citation type="submission" date="2022-04" db="EMBL/GenBank/DDBJ databases">
        <title>Genome of the entomopathogenic fungus Entomophthora muscae.</title>
        <authorList>
            <person name="Elya C."/>
            <person name="Lovett B.R."/>
            <person name="Lee E."/>
            <person name="Macias A.M."/>
            <person name="Hajek A.E."/>
            <person name="De Bivort B.L."/>
            <person name="Kasson M.T."/>
            <person name="De Fine Licht H.H."/>
            <person name="Stajich J.E."/>
        </authorList>
    </citation>
    <scope>NUCLEOTIDE SEQUENCE</scope>
    <source>
        <strain evidence="1">Berkeley</strain>
    </source>
</reference>
<accession>A0ACC2TG62</accession>
<name>A0ACC2TG62_9FUNG</name>
<evidence type="ECO:0000313" key="2">
    <source>
        <dbReference type="Proteomes" id="UP001165960"/>
    </source>
</evidence>